<evidence type="ECO:0000259" key="7">
    <source>
        <dbReference type="PROSITE" id="PS50110"/>
    </source>
</evidence>
<keyword evidence="5" id="KW-0804">Transcription</keyword>
<evidence type="ECO:0000256" key="4">
    <source>
        <dbReference type="ARBA" id="ARBA00023125"/>
    </source>
</evidence>
<evidence type="ECO:0000259" key="8">
    <source>
        <dbReference type="PROSITE" id="PS50930"/>
    </source>
</evidence>
<dbReference type="InterPro" id="IPR001789">
    <property type="entry name" value="Sig_transdc_resp-reg_receiver"/>
</dbReference>
<keyword evidence="3" id="KW-0805">Transcription regulation</keyword>
<dbReference type="GO" id="GO:0000156">
    <property type="term" value="F:phosphorelay response regulator activity"/>
    <property type="evidence" value="ECO:0007669"/>
    <property type="project" value="InterPro"/>
</dbReference>
<proteinExistence type="predicted"/>
<dbReference type="SMART" id="SM00850">
    <property type="entry name" value="LytTR"/>
    <property type="match status" value="1"/>
</dbReference>
<feature type="domain" description="HTH LytTR-type" evidence="8">
    <location>
        <begin position="157"/>
        <end position="253"/>
    </location>
</feature>
<dbReference type="PROSITE" id="PS50110">
    <property type="entry name" value="RESPONSE_REGULATORY"/>
    <property type="match status" value="1"/>
</dbReference>
<dbReference type="InterPro" id="IPR007492">
    <property type="entry name" value="LytTR_DNA-bd_dom"/>
</dbReference>
<dbReference type="EMBL" id="FQXZ01000009">
    <property type="protein sequence ID" value="SHH96309.1"/>
    <property type="molecule type" value="Genomic_DNA"/>
</dbReference>
<dbReference type="Gene3D" id="2.40.50.1020">
    <property type="entry name" value="LytTr DNA-binding domain"/>
    <property type="match status" value="1"/>
</dbReference>
<organism evidence="9 10">
    <name type="scientific">Vibrio aerogenes CECT 7868</name>
    <dbReference type="NCBI Taxonomy" id="1216006"/>
    <lineage>
        <taxon>Bacteria</taxon>
        <taxon>Pseudomonadati</taxon>
        <taxon>Pseudomonadota</taxon>
        <taxon>Gammaproteobacteria</taxon>
        <taxon>Vibrionales</taxon>
        <taxon>Vibrionaceae</taxon>
        <taxon>Vibrio</taxon>
    </lineage>
</organism>
<dbReference type="InterPro" id="IPR046947">
    <property type="entry name" value="LytR-like"/>
</dbReference>
<dbReference type="SUPFAM" id="SSF52172">
    <property type="entry name" value="CheY-like"/>
    <property type="match status" value="1"/>
</dbReference>
<dbReference type="OrthoDB" id="236568at2"/>
<dbReference type="PROSITE" id="PS50930">
    <property type="entry name" value="HTH_LYTTR"/>
    <property type="match status" value="1"/>
</dbReference>
<evidence type="ECO:0000313" key="10">
    <source>
        <dbReference type="Proteomes" id="UP000184608"/>
    </source>
</evidence>
<reference evidence="9 10" key="1">
    <citation type="submission" date="2016-11" db="EMBL/GenBank/DDBJ databases">
        <authorList>
            <person name="Jaros S."/>
            <person name="Januszkiewicz K."/>
            <person name="Wedrychowicz H."/>
        </authorList>
    </citation>
    <scope>NUCLEOTIDE SEQUENCE [LARGE SCALE GENOMIC DNA]</scope>
    <source>
        <strain evidence="9 10">CECT 7868</strain>
    </source>
</reference>
<feature type="modified residue" description="4-aspartylphosphate" evidence="6">
    <location>
        <position position="58"/>
    </location>
</feature>
<evidence type="ECO:0000256" key="5">
    <source>
        <dbReference type="ARBA" id="ARBA00023163"/>
    </source>
</evidence>
<dbReference type="PANTHER" id="PTHR37299">
    <property type="entry name" value="TRANSCRIPTIONAL REGULATOR-RELATED"/>
    <property type="match status" value="1"/>
</dbReference>
<evidence type="ECO:0000256" key="1">
    <source>
        <dbReference type="ARBA" id="ARBA00022553"/>
    </source>
</evidence>
<dbReference type="InterPro" id="IPR011006">
    <property type="entry name" value="CheY-like_superfamily"/>
</dbReference>
<dbReference type="STRING" id="1216006.VA7868_01050"/>
<accession>A0A1M5X936</accession>
<dbReference type="RefSeq" id="WP_073602811.1">
    <property type="nucleotide sequence ID" value="NZ_FQXZ01000009.1"/>
</dbReference>
<feature type="domain" description="Response regulatory" evidence="7">
    <location>
        <begin position="6"/>
        <end position="123"/>
    </location>
</feature>
<evidence type="ECO:0000256" key="3">
    <source>
        <dbReference type="ARBA" id="ARBA00023015"/>
    </source>
</evidence>
<evidence type="ECO:0000256" key="6">
    <source>
        <dbReference type="PROSITE-ProRule" id="PRU00169"/>
    </source>
</evidence>
<keyword evidence="4" id="KW-0238">DNA-binding</keyword>
<protein>
    <submittedName>
        <fullName evidence="9">Transcriptional regulatory protein YehT</fullName>
    </submittedName>
</protein>
<dbReference type="Pfam" id="PF00072">
    <property type="entry name" value="Response_reg"/>
    <property type="match status" value="1"/>
</dbReference>
<sequence>MNHPVCAVIADDEPLLRYHLNKMLAEVWPQLEVVASCEDGIQALNQIQRLQPEIVFLDIKMPEMDGMTLAKKLQKTQPDDMPLIVFITAYDEYAVQAFEANAIDYLLKPLNEDRLMQCVDKVRQRLHSDHPQKNIQAIIDKLQQLSAPSGTGYLKWIRVQKGQEIHLIATADILYFKAEDKYVSLYKQNGQETEEFLLRTPLKELLLQLDPEQFWQIHRSTVIHVAAIEKIKRDISGKISVIIGGQKLPVSRAMQGKFLHNF</sequence>
<evidence type="ECO:0000256" key="2">
    <source>
        <dbReference type="ARBA" id="ARBA00023012"/>
    </source>
</evidence>
<gene>
    <name evidence="9" type="primary">yehT_1</name>
    <name evidence="9" type="ORF">VA7868_01050</name>
</gene>
<dbReference type="AlphaFoldDB" id="A0A1M5X936"/>
<dbReference type="SMART" id="SM00448">
    <property type="entry name" value="REC"/>
    <property type="match status" value="1"/>
</dbReference>
<dbReference type="Pfam" id="PF04397">
    <property type="entry name" value="LytTR"/>
    <property type="match status" value="1"/>
</dbReference>
<dbReference type="Gene3D" id="3.40.50.2300">
    <property type="match status" value="1"/>
</dbReference>
<keyword evidence="10" id="KW-1185">Reference proteome</keyword>
<dbReference type="PANTHER" id="PTHR37299:SF1">
    <property type="entry name" value="STAGE 0 SPORULATION PROTEIN A HOMOLOG"/>
    <property type="match status" value="1"/>
</dbReference>
<dbReference type="CDD" id="cd17532">
    <property type="entry name" value="REC_LytTR_AlgR-like"/>
    <property type="match status" value="1"/>
</dbReference>
<dbReference type="GO" id="GO:0003677">
    <property type="term" value="F:DNA binding"/>
    <property type="evidence" value="ECO:0007669"/>
    <property type="project" value="UniProtKB-KW"/>
</dbReference>
<dbReference type="FunFam" id="3.40.50.2300:FF:000051">
    <property type="entry name" value="Two-component response regulator yehT"/>
    <property type="match status" value="1"/>
</dbReference>
<evidence type="ECO:0000313" key="9">
    <source>
        <dbReference type="EMBL" id="SHH96309.1"/>
    </source>
</evidence>
<keyword evidence="1 6" id="KW-0597">Phosphoprotein</keyword>
<name>A0A1M5X936_9VIBR</name>
<dbReference type="Proteomes" id="UP000184608">
    <property type="component" value="Unassembled WGS sequence"/>
</dbReference>
<keyword evidence="2" id="KW-0902">Two-component regulatory system</keyword>